<reference evidence="1 2" key="1">
    <citation type="journal article" date="2018" name="Sci. Rep.">
        <title>Genomic signatures of local adaptation to the degree of environmental predictability in rotifers.</title>
        <authorList>
            <person name="Franch-Gras L."/>
            <person name="Hahn C."/>
            <person name="Garcia-Roger E.M."/>
            <person name="Carmona M.J."/>
            <person name="Serra M."/>
            <person name="Gomez A."/>
        </authorList>
    </citation>
    <scope>NUCLEOTIDE SEQUENCE [LARGE SCALE GENOMIC DNA]</scope>
    <source>
        <strain evidence="1">HYR1</strain>
    </source>
</reference>
<dbReference type="EMBL" id="REGN01000631">
    <property type="protein sequence ID" value="RNA40569.1"/>
    <property type="molecule type" value="Genomic_DNA"/>
</dbReference>
<comment type="caution">
    <text evidence="1">The sequence shown here is derived from an EMBL/GenBank/DDBJ whole genome shotgun (WGS) entry which is preliminary data.</text>
</comment>
<dbReference type="Proteomes" id="UP000276133">
    <property type="component" value="Unassembled WGS sequence"/>
</dbReference>
<dbReference type="Gene3D" id="3.90.228.10">
    <property type="match status" value="1"/>
</dbReference>
<dbReference type="AlphaFoldDB" id="A0A3M7SY41"/>
<protein>
    <submittedName>
        <fullName evidence="1">Uncharacterized protein</fullName>
    </submittedName>
</protein>
<name>A0A3M7SY41_BRAPC</name>
<dbReference type="OrthoDB" id="6133115at2759"/>
<sequence length="73" mass="8188">MELRSVRVSILHSRGHHNHKCMIQAKVIVGQSCQGNSQMRGPPTQPNTLIPFDSTCDQGKSIFKTDSQRKNNL</sequence>
<accession>A0A3M7SY41</accession>
<keyword evidence="2" id="KW-1185">Reference proteome</keyword>
<evidence type="ECO:0000313" key="2">
    <source>
        <dbReference type="Proteomes" id="UP000276133"/>
    </source>
</evidence>
<gene>
    <name evidence="1" type="ORF">BpHYR1_006439</name>
</gene>
<evidence type="ECO:0000313" key="1">
    <source>
        <dbReference type="EMBL" id="RNA40569.1"/>
    </source>
</evidence>
<organism evidence="1 2">
    <name type="scientific">Brachionus plicatilis</name>
    <name type="common">Marine rotifer</name>
    <name type="synonym">Brachionus muelleri</name>
    <dbReference type="NCBI Taxonomy" id="10195"/>
    <lineage>
        <taxon>Eukaryota</taxon>
        <taxon>Metazoa</taxon>
        <taxon>Spiralia</taxon>
        <taxon>Gnathifera</taxon>
        <taxon>Rotifera</taxon>
        <taxon>Eurotatoria</taxon>
        <taxon>Monogononta</taxon>
        <taxon>Pseudotrocha</taxon>
        <taxon>Ploima</taxon>
        <taxon>Brachionidae</taxon>
        <taxon>Brachionus</taxon>
    </lineage>
</organism>
<proteinExistence type="predicted"/>